<proteinExistence type="predicted"/>
<dbReference type="EnsemblMetazoa" id="GBRI039166-RA">
    <property type="protein sequence ID" value="GBRI039166-PA"/>
    <property type="gene ID" value="GBRI039166"/>
</dbReference>
<dbReference type="AlphaFoldDB" id="A0A1A9X000"/>
<reference evidence="1" key="2">
    <citation type="submission" date="2020-05" db="UniProtKB">
        <authorList>
            <consortium name="EnsemblMetazoa"/>
        </authorList>
    </citation>
    <scope>IDENTIFICATION</scope>
    <source>
        <strain evidence="1">IAEA</strain>
    </source>
</reference>
<sequence length="80" mass="9888">MYLCNQQWRAQRIALQTQAHHIQQRAQQLFVVALEEARPYSNSPHLHFQFSSCMCIRTYYETHDCYYHHIHHHEWETQFN</sequence>
<evidence type="ECO:0000313" key="1">
    <source>
        <dbReference type="EnsemblMetazoa" id="GBRI039166-PA"/>
    </source>
</evidence>
<name>A0A1A9X000_9MUSC</name>
<reference evidence="2" key="1">
    <citation type="submission" date="2014-03" db="EMBL/GenBank/DDBJ databases">
        <authorList>
            <person name="Aksoy S."/>
            <person name="Warren W."/>
            <person name="Wilson R.K."/>
        </authorList>
    </citation>
    <scope>NUCLEOTIDE SEQUENCE [LARGE SCALE GENOMIC DNA]</scope>
    <source>
        <strain evidence="2">IAEA</strain>
    </source>
</reference>
<evidence type="ECO:0000313" key="2">
    <source>
        <dbReference type="Proteomes" id="UP000091820"/>
    </source>
</evidence>
<dbReference type="VEuPathDB" id="VectorBase:GBRI039166"/>
<keyword evidence="2" id="KW-1185">Reference proteome</keyword>
<accession>A0A1A9X000</accession>
<dbReference type="Proteomes" id="UP000091820">
    <property type="component" value="Unassembled WGS sequence"/>
</dbReference>
<protein>
    <submittedName>
        <fullName evidence="1">Uncharacterized protein</fullName>
    </submittedName>
</protein>
<organism evidence="1 2">
    <name type="scientific">Glossina brevipalpis</name>
    <dbReference type="NCBI Taxonomy" id="37001"/>
    <lineage>
        <taxon>Eukaryota</taxon>
        <taxon>Metazoa</taxon>
        <taxon>Ecdysozoa</taxon>
        <taxon>Arthropoda</taxon>
        <taxon>Hexapoda</taxon>
        <taxon>Insecta</taxon>
        <taxon>Pterygota</taxon>
        <taxon>Neoptera</taxon>
        <taxon>Endopterygota</taxon>
        <taxon>Diptera</taxon>
        <taxon>Brachycera</taxon>
        <taxon>Muscomorpha</taxon>
        <taxon>Hippoboscoidea</taxon>
        <taxon>Glossinidae</taxon>
        <taxon>Glossina</taxon>
    </lineage>
</organism>